<accession>A0AAE1NDZ6</accession>
<name>A0AAE1NDZ6_9EUCA</name>
<dbReference type="EMBL" id="JAWZYT010006940">
    <property type="protein sequence ID" value="KAK4287302.1"/>
    <property type="molecule type" value="Genomic_DNA"/>
</dbReference>
<feature type="region of interest" description="Disordered" evidence="1">
    <location>
        <begin position="1"/>
        <end position="90"/>
    </location>
</feature>
<reference evidence="2" key="1">
    <citation type="submission" date="2023-11" db="EMBL/GenBank/DDBJ databases">
        <title>Genome assemblies of two species of porcelain crab, Petrolisthes cinctipes and Petrolisthes manimaculis (Anomura: Porcellanidae).</title>
        <authorList>
            <person name="Angst P."/>
        </authorList>
    </citation>
    <scope>NUCLEOTIDE SEQUENCE</scope>
    <source>
        <strain evidence="2">PB745_02</strain>
        <tissue evidence="2">Gill</tissue>
    </source>
</reference>
<evidence type="ECO:0000256" key="1">
    <source>
        <dbReference type="SAM" id="MobiDB-lite"/>
    </source>
</evidence>
<dbReference type="AlphaFoldDB" id="A0AAE1NDZ6"/>
<organism evidence="2 3">
    <name type="scientific">Petrolisthes manimaculis</name>
    <dbReference type="NCBI Taxonomy" id="1843537"/>
    <lineage>
        <taxon>Eukaryota</taxon>
        <taxon>Metazoa</taxon>
        <taxon>Ecdysozoa</taxon>
        <taxon>Arthropoda</taxon>
        <taxon>Crustacea</taxon>
        <taxon>Multicrustacea</taxon>
        <taxon>Malacostraca</taxon>
        <taxon>Eumalacostraca</taxon>
        <taxon>Eucarida</taxon>
        <taxon>Decapoda</taxon>
        <taxon>Pleocyemata</taxon>
        <taxon>Anomura</taxon>
        <taxon>Galatheoidea</taxon>
        <taxon>Porcellanidae</taxon>
        <taxon>Petrolisthes</taxon>
    </lineage>
</organism>
<proteinExistence type="predicted"/>
<feature type="compositionally biased region" description="Basic residues" evidence="1">
    <location>
        <begin position="62"/>
        <end position="72"/>
    </location>
</feature>
<feature type="compositionally biased region" description="Polar residues" evidence="1">
    <location>
        <begin position="43"/>
        <end position="53"/>
    </location>
</feature>
<keyword evidence="3" id="KW-1185">Reference proteome</keyword>
<evidence type="ECO:0000313" key="3">
    <source>
        <dbReference type="Proteomes" id="UP001292094"/>
    </source>
</evidence>
<feature type="compositionally biased region" description="Basic and acidic residues" evidence="1">
    <location>
        <begin position="7"/>
        <end position="36"/>
    </location>
</feature>
<comment type="caution">
    <text evidence="2">The sequence shown here is derived from an EMBL/GenBank/DDBJ whole genome shotgun (WGS) entry which is preliminary data.</text>
</comment>
<evidence type="ECO:0000313" key="2">
    <source>
        <dbReference type="EMBL" id="KAK4287302.1"/>
    </source>
</evidence>
<sequence>MGGGKEGQQEKREGRRRGEQDKSEGGRGYKREEVHTRAGSLTLEITNGLSGSSALAPGKHEAPHRHRTRHQGYGKLADTAMMTDWQTRQS</sequence>
<dbReference type="Proteomes" id="UP001292094">
    <property type="component" value="Unassembled WGS sequence"/>
</dbReference>
<protein>
    <submittedName>
        <fullName evidence="2">Uncharacterized protein</fullName>
    </submittedName>
</protein>
<gene>
    <name evidence="2" type="ORF">Pmani_039625</name>
</gene>